<dbReference type="RefSeq" id="WP_155469651.1">
    <property type="nucleotide sequence ID" value="NZ_BMKG01000012.1"/>
</dbReference>
<feature type="domain" description="Oxidoreductase-like" evidence="2">
    <location>
        <begin position="17"/>
        <end position="53"/>
    </location>
</feature>
<dbReference type="PANTHER" id="PTHR21193:SF3">
    <property type="entry name" value="OXIDOREDUCTASE-LIKE DOMAIN-CONTAINING PROTEIN 1"/>
    <property type="match status" value="1"/>
</dbReference>
<dbReference type="Proteomes" id="UP000430634">
    <property type="component" value="Unassembled WGS sequence"/>
</dbReference>
<dbReference type="AlphaFoldDB" id="A0A6I3SUG5"/>
<evidence type="ECO:0000256" key="1">
    <source>
        <dbReference type="SAM" id="MobiDB-lite"/>
    </source>
</evidence>
<comment type="caution">
    <text evidence="3">The sequence shown here is derived from an EMBL/GenBank/DDBJ whole genome shotgun (WGS) entry which is preliminary data.</text>
</comment>
<dbReference type="PANTHER" id="PTHR21193">
    <property type="entry name" value="OXIDOREDUCTASE-LIKE DOMAIN-CONTAINING PROTEIN 1"/>
    <property type="match status" value="1"/>
</dbReference>
<feature type="region of interest" description="Disordered" evidence="1">
    <location>
        <begin position="1"/>
        <end position="27"/>
    </location>
</feature>
<proteinExistence type="predicted"/>
<dbReference type="EMBL" id="WNKZ01000011">
    <property type="protein sequence ID" value="MTV52316.1"/>
    <property type="molecule type" value="Genomic_DNA"/>
</dbReference>
<evidence type="ECO:0000313" key="4">
    <source>
        <dbReference type="Proteomes" id="UP000430634"/>
    </source>
</evidence>
<dbReference type="InterPro" id="IPR019180">
    <property type="entry name" value="Oxidoreductase-like_N"/>
</dbReference>
<dbReference type="InterPro" id="IPR039251">
    <property type="entry name" value="OXLD1"/>
</dbReference>
<evidence type="ECO:0000313" key="3">
    <source>
        <dbReference type="EMBL" id="MTV52316.1"/>
    </source>
</evidence>
<dbReference type="Pfam" id="PF09791">
    <property type="entry name" value="Oxidored-like"/>
    <property type="match status" value="1"/>
</dbReference>
<reference evidence="3 4" key="1">
    <citation type="submission" date="2019-11" db="EMBL/GenBank/DDBJ databases">
        <title>Type strains purchased from KCTC, JCM and DSMZ.</title>
        <authorList>
            <person name="Lu H."/>
        </authorList>
    </citation>
    <scope>NUCLEOTIDE SEQUENCE [LARGE SCALE GENOMIC DNA]</scope>
    <source>
        <strain evidence="3 4">KCTC 52429</strain>
    </source>
</reference>
<feature type="compositionally biased region" description="Basic and acidic residues" evidence="1">
    <location>
        <begin position="15"/>
        <end position="25"/>
    </location>
</feature>
<protein>
    <submittedName>
        <fullName evidence="3">Oxidoreductase-like protein</fullName>
    </submittedName>
</protein>
<name>A0A6I3SUG5_9BURK</name>
<sequence>MADVATTRAVPAPDPRPEPPPKPEPGDCCGSGCAVCVYDLYEEALERYRELLAAWLARHPSG</sequence>
<organism evidence="3 4">
    <name type="scientific">Pseudoduganella buxea</name>
    <dbReference type="NCBI Taxonomy" id="1949069"/>
    <lineage>
        <taxon>Bacteria</taxon>
        <taxon>Pseudomonadati</taxon>
        <taxon>Pseudomonadota</taxon>
        <taxon>Betaproteobacteria</taxon>
        <taxon>Burkholderiales</taxon>
        <taxon>Oxalobacteraceae</taxon>
        <taxon>Telluria group</taxon>
        <taxon>Pseudoduganella</taxon>
    </lineage>
</organism>
<evidence type="ECO:0000259" key="2">
    <source>
        <dbReference type="Pfam" id="PF09791"/>
    </source>
</evidence>
<gene>
    <name evidence="3" type="ORF">GM672_06150</name>
</gene>
<accession>A0A6I3SUG5</accession>